<feature type="domain" description="DUF5658" evidence="2">
    <location>
        <begin position="25"/>
        <end position="115"/>
    </location>
</feature>
<protein>
    <submittedName>
        <fullName evidence="3">Putative membrane protein</fullName>
    </submittedName>
</protein>
<dbReference type="Proteomes" id="UP000663292">
    <property type="component" value="Chromosome"/>
</dbReference>
<accession>A0A897NTS3</accession>
<gene>
    <name evidence="3" type="ORF">HSEST_2322</name>
</gene>
<dbReference type="InterPro" id="IPR043717">
    <property type="entry name" value="DUF5658"/>
</dbReference>
<organism evidence="3 4">
    <name type="scientific">Halapricum desulfuricans</name>
    <dbReference type="NCBI Taxonomy" id="2841257"/>
    <lineage>
        <taxon>Archaea</taxon>
        <taxon>Methanobacteriati</taxon>
        <taxon>Methanobacteriota</taxon>
        <taxon>Stenosarchaea group</taxon>
        <taxon>Halobacteria</taxon>
        <taxon>Halobacteriales</taxon>
        <taxon>Haloarculaceae</taxon>
        <taxon>Halapricum</taxon>
    </lineage>
</organism>
<evidence type="ECO:0000256" key="1">
    <source>
        <dbReference type="SAM" id="Phobius"/>
    </source>
</evidence>
<reference evidence="3 4" key="1">
    <citation type="submission" date="2020-11" db="EMBL/GenBank/DDBJ databases">
        <title>Carbohydrate-dependent, anaerobic sulfur respiration: A novel catabolism in halophilic archaea.</title>
        <authorList>
            <person name="Sorokin D.Y."/>
            <person name="Messina E."/>
            <person name="Smedile F."/>
            <person name="La Cono V."/>
            <person name="Hallsworth J.E."/>
            <person name="Yakimov M.M."/>
        </authorList>
    </citation>
    <scope>NUCLEOTIDE SEQUENCE [LARGE SCALE GENOMIC DNA]</scope>
    <source>
        <strain evidence="3 4">HSR-Est</strain>
    </source>
</reference>
<keyword evidence="1" id="KW-1133">Transmembrane helix</keyword>
<evidence type="ECO:0000313" key="4">
    <source>
        <dbReference type="Proteomes" id="UP000663292"/>
    </source>
</evidence>
<feature type="transmembrane region" description="Helical" evidence="1">
    <location>
        <begin position="61"/>
        <end position="82"/>
    </location>
</feature>
<evidence type="ECO:0000259" key="2">
    <source>
        <dbReference type="Pfam" id="PF18902"/>
    </source>
</evidence>
<dbReference type="RefSeq" id="WP_229121087.1">
    <property type="nucleotide sequence ID" value="NZ_CP064791.1"/>
</dbReference>
<dbReference type="Pfam" id="PF18902">
    <property type="entry name" value="DUF5658"/>
    <property type="match status" value="1"/>
</dbReference>
<dbReference type="EMBL" id="CP064791">
    <property type="protein sequence ID" value="QSG15834.1"/>
    <property type="molecule type" value="Genomic_DNA"/>
</dbReference>
<dbReference type="GeneID" id="68858957"/>
<keyword evidence="1" id="KW-0812">Transmembrane</keyword>
<proteinExistence type="predicted"/>
<keyword evidence="4" id="KW-1185">Reference proteome</keyword>
<feature type="transmembrane region" description="Helical" evidence="1">
    <location>
        <begin position="94"/>
        <end position="115"/>
    </location>
</feature>
<name>A0A897NTS3_9EURY</name>
<evidence type="ECO:0000313" key="3">
    <source>
        <dbReference type="EMBL" id="QSG15834.1"/>
    </source>
</evidence>
<feature type="transmembrane region" description="Helical" evidence="1">
    <location>
        <begin position="21"/>
        <end position="41"/>
    </location>
</feature>
<dbReference type="AlphaFoldDB" id="A0A897NTS3"/>
<sequence>MPARQLSQSKFDVRLPGYVGLVVALVAVWGLGDAVSTLWAIEATGSISGEANPWIHAVLAYDPALLIVVKAAVVAITGGLLLSQRAFIESVPGWRLWFGSLLAVGSIIVAGNVYVGLAAVA</sequence>
<keyword evidence="1" id="KW-0472">Membrane</keyword>